<evidence type="ECO:0000259" key="3">
    <source>
        <dbReference type="Pfam" id="PF01895"/>
    </source>
</evidence>
<sequence length="218" mass="24522">MRDAYHEELDGLSDKLVEMTRLVRSAMTRATEALLDSDLRLAEEVISTDEQVNKIETEIEETVFELMARQQPVARDLRMLIAALRMAGDIERMGDLAVHLAKTARRRHPDPAIPPELQATVLEMGQIAERMIAKAGSVIASHDVEMGLELDTDDDQMDRLHRKLFDTMLSPKWKHGVEPAVDISLAGRYFERFADHAVHVAENVVYLVTGEHAADIAE</sequence>
<dbReference type="Gene3D" id="1.20.58.220">
    <property type="entry name" value="Phosphate transport system protein phou homolog 2, domain 2"/>
    <property type="match status" value="1"/>
</dbReference>
<dbReference type="PANTHER" id="PTHR42930:SF3">
    <property type="entry name" value="PHOSPHATE-SPECIFIC TRANSPORT SYSTEM ACCESSORY PROTEIN PHOU"/>
    <property type="match status" value="1"/>
</dbReference>
<feature type="domain" description="PhoU" evidence="3">
    <location>
        <begin position="121"/>
        <end position="204"/>
    </location>
</feature>
<dbReference type="InterPro" id="IPR028366">
    <property type="entry name" value="PhoU"/>
</dbReference>
<reference evidence="5" key="1">
    <citation type="journal article" date="2019" name="Int. J. Syst. Evol. Microbiol.">
        <title>The Global Catalogue of Microorganisms (GCM) 10K type strain sequencing project: providing services to taxonomists for standard genome sequencing and annotation.</title>
        <authorList>
            <consortium name="The Broad Institute Genomics Platform"/>
            <consortium name="The Broad Institute Genome Sequencing Center for Infectious Disease"/>
            <person name="Wu L."/>
            <person name="Ma J."/>
        </authorList>
    </citation>
    <scope>NUCLEOTIDE SEQUENCE [LARGE SCALE GENOMIC DNA]</scope>
    <source>
        <strain evidence="5">JCM 17939</strain>
    </source>
</reference>
<comment type="caution">
    <text evidence="4">The sequence shown here is derived from an EMBL/GenBank/DDBJ whole genome shotgun (WGS) entry which is preliminary data.</text>
</comment>
<dbReference type="InterPro" id="IPR026022">
    <property type="entry name" value="PhoU_dom"/>
</dbReference>
<dbReference type="NCBIfam" id="TIGR02135">
    <property type="entry name" value="phoU_full"/>
    <property type="match status" value="1"/>
</dbReference>
<organism evidence="4 5">
    <name type="scientific">Actinoallomurus vinaceus</name>
    <dbReference type="NCBI Taxonomy" id="1080074"/>
    <lineage>
        <taxon>Bacteria</taxon>
        <taxon>Bacillati</taxon>
        <taxon>Actinomycetota</taxon>
        <taxon>Actinomycetes</taxon>
        <taxon>Streptosporangiales</taxon>
        <taxon>Thermomonosporaceae</taxon>
        <taxon>Actinoallomurus</taxon>
    </lineage>
</organism>
<dbReference type="RefSeq" id="WP_345437320.1">
    <property type="nucleotide sequence ID" value="NZ_BAABHK010000013.1"/>
</dbReference>
<dbReference type="EMBL" id="BAABHK010000013">
    <property type="protein sequence ID" value="GAA4634353.1"/>
    <property type="molecule type" value="Genomic_DNA"/>
</dbReference>
<dbReference type="PIRSF" id="PIRSF003107">
    <property type="entry name" value="PhoU"/>
    <property type="match status" value="1"/>
</dbReference>
<evidence type="ECO:0000256" key="1">
    <source>
        <dbReference type="ARBA" id="ARBA00022592"/>
    </source>
</evidence>
<dbReference type="Pfam" id="PF01895">
    <property type="entry name" value="PhoU"/>
    <property type="match status" value="2"/>
</dbReference>
<comment type="subcellular location">
    <subcellularLocation>
        <location evidence="2">Cytoplasm</location>
    </subcellularLocation>
</comment>
<feature type="domain" description="PhoU" evidence="3">
    <location>
        <begin position="16"/>
        <end position="103"/>
    </location>
</feature>
<name>A0ABP8UMX3_9ACTN</name>
<dbReference type="PANTHER" id="PTHR42930">
    <property type="entry name" value="PHOSPHATE-SPECIFIC TRANSPORT SYSTEM ACCESSORY PROTEIN PHOU"/>
    <property type="match status" value="1"/>
</dbReference>
<accession>A0ABP8UMX3</accession>
<evidence type="ECO:0000313" key="5">
    <source>
        <dbReference type="Proteomes" id="UP001501442"/>
    </source>
</evidence>
<comment type="function">
    <text evidence="2">Plays a role in the regulation of phosphate uptake.</text>
</comment>
<dbReference type="SUPFAM" id="SSF109755">
    <property type="entry name" value="PhoU-like"/>
    <property type="match status" value="1"/>
</dbReference>
<keyword evidence="1 2" id="KW-0592">Phosphate transport</keyword>
<keyword evidence="2" id="KW-0813">Transport</keyword>
<dbReference type="Proteomes" id="UP001501442">
    <property type="component" value="Unassembled WGS sequence"/>
</dbReference>
<gene>
    <name evidence="4" type="primary">phoU</name>
    <name evidence="4" type="ORF">GCM10023196_075530</name>
</gene>
<comment type="similarity">
    <text evidence="2">Belongs to the PhoU family.</text>
</comment>
<keyword evidence="5" id="KW-1185">Reference proteome</keyword>
<evidence type="ECO:0000313" key="4">
    <source>
        <dbReference type="EMBL" id="GAA4634353.1"/>
    </source>
</evidence>
<keyword evidence="2" id="KW-0963">Cytoplasm</keyword>
<proteinExistence type="inferred from homology"/>
<dbReference type="InterPro" id="IPR038078">
    <property type="entry name" value="PhoU-like_sf"/>
</dbReference>
<protein>
    <recommendedName>
        <fullName evidence="2">Phosphate-specific transport system accessory protein PhoU</fullName>
    </recommendedName>
</protein>
<evidence type="ECO:0000256" key="2">
    <source>
        <dbReference type="PIRNR" id="PIRNR003107"/>
    </source>
</evidence>
<comment type="subunit">
    <text evidence="2">Homodimer.</text>
</comment>